<dbReference type="RefSeq" id="WP_281805317.1">
    <property type="nucleotide sequence ID" value="NZ_BSEC01000001.1"/>
</dbReference>
<feature type="domain" description="Nudix hydrolase" evidence="4">
    <location>
        <begin position="1"/>
        <end position="149"/>
    </location>
</feature>
<evidence type="ECO:0000259" key="4">
    <source>
        <dbReference type="PROSITE" id="PS51462"/>
    </source>
</evidence>
<name>A0A9W6LTY9_9HYPH</name>
<dbReference type="InterPro" id="IPR051325">
    <property type="entry name" value="Nudix_hydrolase_domain"/>
</dbReference>
<dbReference type="InterPro" id="IPR020476">
    <property type="entry name" value="Nudix_hydrolase"/>
</dbReference>
<dbReference type="PANTHER" id="PTHR21340:SF7">
    <property type="entry name" value="NUDIX HYDROLASE DOMAIN-CONTAINING PROTEIN"/>
    <property type="match status" value="1"/>
</dbReference>
<dbReference type="InterPro" id="IPR020084">
    <property type="entry name" value="NUDIX_hydrolase_CS"/>
</dbReference>
<dbReference type="PROSITE" id="PS51462">
    <property type="entry name" value="NUDIX"/>
    <property type="match status" value="1"/>
</dbReference>
<dbReference type="GO" id="GO:0006754">
    <property type="term" value="P:ATP biosynthetic process"/>
    <property type="evidence" value="ECO:0007669"/>
    <property type="project" value="TreeGrafter"/>
</dbReference>
<keyword evidence="2 3" id="KW-0378">Hydrolase</keyword>
<organism evidence="5 6">
    <name type="scientific">Methylocystis echinoides</name>
    <dbReference type="NCBI Taxonomy" id="29468"/>
    <lineage>
        <taxon>Bacteria</taxon>
        <taxon>Pseudomonadati</taxon>
        <taxon>Pseudomonadota</taxon>
        <taxon>Alphaproteobacteria</taxon>
        <taxon>Hyphomicrobiales</taxon>
        <taxon>Methylocystaceae</taxon>
        <taxon>Methylocystis</taxon>
    </lineage>
</organism>
<dbReference type="PRINTS" id="PR00502">
    <property type="entry name" value="NUDIXFAMILY"/>
</dbReference>
<reference evidence="5" key="1">
    <citation type="journal article" date="2023" name="Int. J. Syst. Evol. Microbiol.">
        <title>Methylocystis iwaonis sp. nov., a type II methane-oxidizing bacterium from surface soil of a rice paddy field in Japan, and emended description of the genus Methylocystis (ex Whittenbury et al. 1970) Bowman et al. 1993.</title>
        <authorList>
            <person name="Kaise H."/>
            <person name="Sawadogo J.B."/>
            <person name="Alam M.S."/>
            <person name="Ueno C."/>
            <person name="Dianou D."/>
            <person name="Shinjo R."/>
            <person name="Asakawa S."/>
        </authorList>
    </citation>
    <scope>NUCLEOTIDE SEQUENCE</scope>
    <source>
        <strain evidence="5">LMG27198</strain>
    </source>
</reference>
<dbReference type="Gene3D" id="3.90.79.10">
    <property type="entry name" value="Nucleoside Triphosphate Pyrophosphohydrolase"/>
    <property type="match status" value="1"/>
</dbReference>
<proteinExistence type="inferred from homology"/>
<protein>
    <submittedName>
        <fullName evidence="5">DNA mismatch repair protein MutT</fullName>
    </submittedName>
</protein>
<dbReference type="PROSITE" id="PS00893">
    <property type="entry name" value="NUDIX_BOX"/>
    <property type="match status" value="1"/>
</dbReference>
<evidence type="ECO:0000256" key="3">
    <source>
        <dbReference type="RuleBase" id="RU003476"/>
    </source>
</evidence>
<dbReference type="SUPFAM" id="SSF55811">
    <property type="entry name" value="Nudix"/>
    <property type="match status" value="1"/>
</dbReference>
<evidence type="ECO:0000256" key="2">
    <source>
        <dbReference type="ARBA" id="ARBA00022801"/>
    </source>
</evidence>
<dbReference type="PANTHER" id="PTHR21340">
    <property type="entry name" value="DIADENOSINE 5,5-P1,P4-TETRAPHOSPHATE PYROPHOSPHOHYDROLASE MUTT"/>
    <property type="match status" value="1"/>
</dbReference>
<dbReference type="Proteomes" id="UP001144323">
    <property type="component" value="Unassembled WGS sequence"/>
</dbReference>
<dbReference type="InterPro" id="IPR000086">
    <property type="entry name" value="NUDIX_hydrolase_dom"/>
</dbReference>
<dbReference type="AlphaFoldDB" id="A0A9W6LTY9"/>
<dbReference type="GO" id="GO:0006167">
    <property type="term" value="P:AMP biosynthetic process"/>
    <property type="evidence" value="ECO:0007669"/>
    <property type="project" value="TreeGrafter"/>
</dbReference>
<keyword evidence="6" id="KW-1185">Reference proteome</keyword>
<comment type="caution">
    <text evidence="5">The sequence shown here is derived from an EMBL/GenBank/DDBJ whole genome shotgun (WGS) entry which is preliminary data.</text>
</comment>
<dbReference type="Pfam" id="PF00293">
    <property type="entry name" value="NUDIX"/>
    <property type="match status" value="1"/>
</dbReference>
<sequence length="157" mass="16929">MTKLSAGVLLYRRRATGVEVLLVHPGGPFWARKDDGAWSIPKGEAAPGETVEEAARREFAEETGFAVAGQLIELGAFRQPSGKRVVAFALEGDADPALLSSNSCRIEWPPRTGRYVDIPEVDRAGWFSLPQAVSKIIKGQRPIVEALAARLAAEPPP</sequence>
<accession>A0A9W6LTY9</accession>
<comment type="similarity">
    <text evidence="3">Belongs to the Nudix hydrolase family.</text>
</comment>
<gene>
    <name evidence="5" type="ORF">LMG27198_39930</name>
</gene>
<dbReference type="InterPro" id="IPR015797">
    <property type="entry name" value="NUDIX_hydrolase-like_dom_sf"/>
</dbReference>
<evidence type="ECO:0000313" key="5">
    <source>
        <dbReference type="EMBL" id="GLI95001.1"/>
    </source>
</evidence>
<evidence type="ECO:0000256" key="1">
    <source>
        <dbReference type="ARBA" id="ARBA00001946"/>
    </source>
</evidence>
<dbReference type="CDD" id="cd04662">
    <property type="entry name" value="NUDIX_Hydrolase"/>
    <property type="match status" value="1"/>
</dbReference>
<dbReference type="GO" id="GO:0004081">
    <property type="term" value="F:bis(5'-nucleosyl)-tetraphosphatase (asymmetrical) activity"/>
    <property type="evidence" value="ECO:0007669"/>
    <property type="project" value="TreeGrafter"/>
</dbReference>
<evidence type="ECO:0000313" key="6">
    <source>
        <dbReference type="Proteomes" id="UP001144323"/>
    </source>
</evidence>
<dbReference type="EMBL" id="BSEC01000001">
    <property type="protein sequence ID" value="GLI95001.1"/>
    <property type="molecule type" value="Genomic_DNA"/>
</dbReference>
<comment type="cofactor">
    <cofactor evidence="1">
        <name>Mg(2+)</name>
        <dbReference type="ChEBI" id="CHEBI:18420"/>
    </cofactor>
</comment>